<dbReference type="InterPro" id="IPR006084">
    <property type="entry name" value="XPG/Rad2"/>
</dbReference>
<dbReference type="Proteomes" id="UP000664132">
    <property type="component" value="Unassembled WGS sequence"/>
</dbReference>
<evidence type="ECO:0000259" key="4">
    <source>
        <dbReference type="Pfam" id="PF12247"/>
    </source>
</evidence>
<evidence type="ECO:0000313" key="6">
    <source>
        <dbReference type="Proteomes" id="UP000664132"/>
    </source>
</evidence>
<dbReference type="InterPro" id="IPR037314">
    <property type="entry name" value="MKT1_H3TH"/>
</dbReference>
<dbReference type="EMBL" id="JAFJYH010000013">
    <property type="protein sequence ID" value="KAG4425164.1"/>
    <property type="molecule type" value="Genomic_DNA"/>
</dbReference>
<evidence type="ECO:0000256" key="2">
    <source>
        <dbReference type="ARBA" id="ARBA00024023"/>
    </source>
</evidence>
<dbReference type="CDD" id="cd09902">
    <property type="entry name" value="H3TH_MKT1"/>
    <property type="match status" value="1"/>
</dbReference>
<keyword evidence="6" id="KW-1185">Reference proteome</keyword>
<dbReference type="GO" id="GO:0003730">
    <property type="term" value="F:mRNA 3'-UTR binding"/>
    <property type="evidence" value="ECO:0007669"/>
    <property type="project" value="TreeGrafter"/>
</dbReference>
<sequence length="898" mass="100641">MEGGTYSGYGAPYEEQDNYDQDNYHRPSDVGAWYAAQGVQMDPTRASSLRQGHFSSQEYHSSLDSIGEYATNLAEGPDTLRRYHLMRTHSHAAPLTRNRDPPADERIPLANPVFILRGYRLIDENSPSMDDVFAAVDRLAPSNTQIGSNWPYANSKLCPVQDADFSVNSDAYSMPFSELKDAVIGVEATSYLQHMIDDQPAHEPLLAALGGDPIALKHHIENDLDKWSENKMRPLFVFDGQSVVGKDEMALKNASAALVKTQKAWELYSNNHPEEAVKTFGASGAVRAQDLYHILQEVLAERSLNFLIAPFSACAQLAYLDTLDEQFIDGIMGSKELLLYDINDAVIHPPTSSNWEEKCFYGIIKSELLTKLNVAGHPEMFHDALLLVGTSFLPPFPPLHVEGIISSQPYTLTDAINLLRTSNRSVTATCSTFSDILDKYDRNWLTKYRKAKMSVKHCCTVTTDGVVHIRDWDNLSSDNSEYLGLQMPAELYHYLSKALVGPRIINCFVHLKWHILPTLDGVVSDEYKKLVTQSLLPLKETTAALVSSRIARATQFKDIEMIFWFDENLKKTLVHRNMQPQTNQQTDSWGVKDPQLKTQATATGTSPGTLSFALLALQSKDFPSATVYAAPAKGHVTGINSKTELQSNVLWRFLHLRGYINDQHQLTSWGKALATTLKAIGPSIKAYNDVHHLEEAAFLAFELLRFDNLNSRNRHPELIGAPLRGSDDDKANCILIGRTSCLLKLRHQNLGYTGPLSKNFLSFHSIIKEVRETDRDLLEGVLASLLLNGQGERPRDDCDGLGRSLPFSKDIDTSLGIAVKTYLDDFFKAEWTPEEREANKAEYIKKYLPHSVNFSEDLDVAFKFFDAVYEGVSTLGKEINEADKKVWDNAHAYLAKRR</sequence>
<name>A0A8H7WI31_9HELO</name>
<keyword evidence="1" id="KW-0810">Translation regulation</keyword>
<evidence type="ECO:0000256" key="1">
    <source>
        <dbReference type="ARBA" id="ARBA00022845"/>
    </source>
</evidence>
<dbReference type="PANTHER" id="PTHR11081">
    <property type="entry name" value="FLAP ENDONUCLEASE FAMILY MEMBER"/>
    <property type="match status" value="1"/>
</dbReference>
<comment type="caution">
    <text evidence="5">The sequence shown here is derived from an EMBL/GenBank/DDBJ whole genome shotgun (WGS) entry which is preliminary data.</text>
</comment>
<dbReference type="OrthoDB" id="17262at2759"/>
<organism evidence="5 6">
    <name type="scientific">Cadophora malorum</name>
    <dbReference type="NCBI Taxonomy" id="108018"/>
    <lineage>
        <taxon>Eukaryota</taxon>
        <taxon>Fungi</taxon>
        <taxon>Dikarya</taxon>
        <taxon>Ascomycota</taxon>
        <taxon>Pezizomycotina</taxon>
        <taxon>Leotiomycetes</taxon>
        <taxon>Helotiales</taxon>
        <taxon>Ploettnerulaceae</taxon>
        <taxon>Cadophora</taxon>
    </lineage>
</organism>
<proteinExistence type="inferred from homology"/>
<evidence type="ECO:0000259" key="3">
    <source>
        <dbReference type="Pfam" id="PF12246"/>
    </source>
</evidence>
<dbReference type="InterPro" id="IPR022039">
    <property type="entry name" value="MKT1_C"/>
</dbReference>
<reference evidence="5" key="1">
    <citation type="submission" date="2021-02" db="EMBL/GenBank/DDBJ databases">
        <title>Genome sequence Cadophora malorum strain M34.</title>
        <authorList>
            <person name="Stefanovic E."/>
            <person name="Vu D."/>
            <person name="Scully C."/>
            <person name="Dijksterhuis J."/>
            <person name="Roader J."/>
            <person name="Houbraken J."/>
        </authorList>
    </citation>
    <scope>NUCLEOTIDE SEQUENCE</scope>
    <source>
        <strain evidence="5">M34</strain>
    </source>
</reference>
<feature type="domain" description="Post-transcriptional regulator MKT1 N-terminal" evidence="4">
    <location>
        <begin position="477"/>
        <end position="565"/>
    </location>
</feature>
<gene>
    <name evidence="5" type="ORF">IFR04_001731</name>
</gene>
<feature type="domain" description="Post-transcriptional regulator MKT1 C-terminal" evidence="3">
    <location>
        <begin position="652"/>
        <end position="895"/>
    </location>
</feature>
<dbReference type="InterPro" id="IPR029060">
    <property type="entry name" value="PIN-like_dom_sf"/>
</dbReference>
<dbReference type="PANTHER" id="PTHR11081:SF32">
    <property type="entry name" value="POST-TRANSCRIPTIONAL REGULATOR MKT1"/>
    <property type="match status" value="1"/>
</dbReference>
<dbReference type="CDD" id="cd09858">
    <property type="entry name" value="PIN_MKT1"/>
    <property type="match status" value="1"/>
</dbReference>
<accession>A0A8H7WI31</accession>
<protein>
    <submittedName>
        <fullName evidence="5">Uncharacterized protein</fullName>
    </submittedName>
</protein>
<dbReference type="AlphaFoldDB" id="A0A8H7WI31"/>
<dbReference type="Pfam" id="PF12247">
    <property type="entry name" value="MKT1_N"/>
    <property type="match status" value="1"/>
</dbReference>
<comment type="similarity">
    <text evidence="2">Belongs to the XPG/RAD2 endonuclease family.</text>
</comment>
<dbReference type="SUPFAM" id="SSF88723">
    <property type="entry name" value="PIN domain-like"/>
    <property type="match status" value="1"/>
</dbReference>
<dbReference type="GO" id="GO:0006417">
    <property type="term" value="P:regulation of translation"/>
    <property type="evidence" value="ECO:0007669"/>
    <property type="project" value="UniProtKB-KW"/>
</dbReference>
<dbReference type="Gene3D" id="3.40.50.1010">
    <property type="entry name" value="5'-nuclease"/>
    <property type="match status" value="1"/>
</dbReference>
<evidence type="ECO:0000313" key="5">
    <source>
        <dbReference type="EMBL" id="KAG4425164.1"/>
    </source>
</evidence>
<dbReference type="Pfam" id="PF12246">
    <property type="entry name" value="MKT1_C"/>
    <property type="match status" value="1"/>
</dbReference>
<dbReference type="InterPro" id="IPR022040">
    <property type="entry name" value="MKT1_N"/>
</dbReference>